<feature type="compositionally biased region" description="Low complexity" evidence="1">
    <location>
        <begin position="318"/>
        <end position="328"/>
    </location>
</feature>
<accession>A0A9W9E0M3</accession>
<name>A0A9W9E0M3_9AGAR</name>
<evidence type="ECO:0000256" key="1">
    <source>
        <dbReference type="SAM" id="MobiDB-lite"/>
    </source>
</evidence>
<dbReference type="InterPro" id="IPR035892">
    <property type="entry name" value="C2_domain_sf"/>
</dbReference>
<feature type="region of interest" description="Disordered" evidence="1">
    <location>
        <begin position="474"/>
        <end position="687"/>
    </location>
</feature>
<reference evidence="3" key="1">
    <citation type="submission" date="2022-08" db="EMBL/GenBank/DDBJ databases">
        <authorList>
            <consortium name="DOE Joint Genome Institute"/>
            <person name="Min B."/>
            <person name="Riley R."/>
            <person name="Sierra-Patev S."/>
            <person name="Naranjo-Ortiz M."/>
            <person name="Looney B."/>
            <person name="Konkel Z."/>
            <person name="Slot J.C."/>
            <person name="Sakamoto Y."/>
            <person name="Steenwyk J.L."/>
            <person name="Rokas A."/>
            <person name="Carro J."/>
            <person name="Camarero S."/>
            <person name="Ferreira P."/>
            <person name="Molpeceres G."/>
            <person name="Ruiz-Duenas F.J."/>
            <person name="Serrano A."/>
            <person name="Henrissat B."/>
            <person name="Drula E."/>
            <person name="Hughes K.W."/>
            <person name="Mata J.L."/>
            <person name="Ishikawa N.K."/>
            <person name="Vargas-Isla R."/>
            <person name="Ushijima S."/>
            <person name="Smith C.A."/>
            <person name="Ahrendt S."/>
            <person name="Andreopoulos W."/>
            <person name="He G."/>
            <person name="Labutti K."/>
            <person name="Lipzen A."/>
            <person name="Ng V."/>
            <person name="Sandor L."/>
            <person name="Barry K."/>
            <person name="Martinez A.T."/>
            <person name="Xiao Y."/>
            <person name="Gibbons J.G."/>
            <person name="Terashima K."/>
            <person name="Hibbett D.S."/>
            <person name="Grigoriev I.V."/>
        </authorList>
    </citation>
    <scope>NUCLEOTIDE SEQUENCE</scope>
    <source>
        <strain evidence="3">Sp2 HRB7682 ss15</strain>
    </source>
</reference>
<dbReference type="Pfam" id="PF00168">
    <property type="entry name" value="C2"/>
    <property type="match status" value="1"/>
</dbReference>
<feature type="compositionally biased region" description="Low complexity" evidence="1">
    <location>
        <begin position="140"/>
        <end position="165"/>
    </location>
</feature>
<feature type="compositionally biased region" description="Polar residues" evidence="1">
    <location>
        <begin position="343"/>
        <end position="355"/>
    </location>
</feature>
<feature type="compositionally biased region" description="Polar residues" evidence="1">
    <location>
        <begin position="403"/>
        <end position="433"/>
    </location>
</feature>
<feature type="compositionally biased region" description="Pro residues" evidence="1">
    <location>
        <begin position="561"/>
        <end position="577"/>
    </location>
</feature>
<protein>
    <recommendedName>
        <fullName evidence="2">C2 domain-containing protein</fullName>
    </recommendedName>
</protein>
<feature type="compositionally biased region" description="Polar residues" evidence="1">
    <location>
        <begin position="478"/>
        <end position="498"/>
    </location>
</feature>
<dbReference type="PROSITE" id="PS50004">
    <property type="entry name" value="C2"/>
    <property type="match status" value="1"/>
</dbReference>
<dbReference type="Proteomes" id="UP001150238">
    <property type="component" value="Unassembled WGS sequence"/>
</dbReference>
<sequence>MSGDEEEIGTLIIVVLKAQNLNDKHFFKQDVYAQVSLNGITKKTKIDYKGGQHPVWDSELRFSVKKGTAKKYRELEVSCFAKEHRDDTLLGEARVDMTPTLKSGEFDEWVPLQVNDVQRGDIYLEITYYSNGPAPPPSAPLTSAPLMSAHPPSSLLAPPAATNLSRRPSKMSPADRLYRPTSSVNLHASAQQQQQQPGPRTPPKEGSLPIPGSYPPTTAVSNTIPAAVPHALKSGLAAVPSTLKPGPVAVPSTLQPGPTAAPSKYTTGPTRVSPKQQQLPLPATVPPGTGRAPQSSPPAVPSILRPGNPQSDPHPSRRSSASPPGQSRLGHSATGPVPYVATHTPNPYTSSSPAPSNYNHNGALFYSLSTPVPVSGGSPIPYASPSTPVPPSSVNNRNSSLSYPSNVPSIQPHTHRQSSNPSSILDWNSTSQPEGPLSFPVPNFPGAPSIAVDPTVNGYGNGFYNSQPYQSPVHVHQRTASFSHIQQQPARTSSSGSTDLPDPYLIARYQTPLPLPTETQGASSSSFSSHHRRTASAEPTSYRPAPPPVPAKHPSYSTSTSPPPHNLNIPLSPPPSEPTRSRTPVDESRLQALRQAEQEAARRREQEERDAELARILDQEEAEREEKERTLEQERQRQRELEKVRAPPVSLRKPDSPPPYAKAEEVRKAQEEKDAELARQLDRELNL</sequence>
<dbReference type="PANTHER" id="PTHR47052:SF3">
    <property type="entry name" value="INGRESSION PROTEIN 1"/>
    <property type="match status" value="1"/>
</dbReference>
<dbReference type="InterPro" id="IPR052981">
    <property type="entry name" value="Ingression_C2_domain"/>
</dbReference>
<evidence type="ECO:0000259" key="2">
    <source>
        <dbReference type="PROSITE" id="PS50004"/>
    </source>
</evidence>
<feature type="region of interest" description="Disordered" evidence="1">
    <location>
        <begin position="248"/>
        <end position="355"/>
    </location>
</feature>
<feature type="compositionally biased region" description="Basic and acidic residues" evidence="1">
    <location>
        <begin position="596"/>
        <end position="645"/>
    </location>
</feature>
<comment type="caution">
    <text evidence="3">The sequence shown here is derived from an EMBL/GenBank/DDBJ whole genome shotgun (WGS) entry which is preliminary data.</text>
</comment>
<dbReference type="PANTHER" id="PTHR47052">
    <property type="entry name" value="CONSERVED SERINE PROLINE-RICH PROTEIN (AFU_ORTHOLOGUE AFUA_2G01790)"/>
    <property type="match status" value="1"/>
</dbReference>
<proteinExistence type="predicted"/>
<feature type="compositionally biased region" description="Polar residues" evidence="1">
    <location>
        <begin position="264"/>
        <end position="279"/>
    </location>
</feature>
<feature type="compositionally biased region" description="Basic and acidic residues" evidence="1">
    <location>
        <begin position="662"/>
        <end position="687"/>
    </location>
</feature>
<dbReference type="SUPFAM" id="SSF49562">
    <property type="entry name" value="C2 domain (Calcium/lipid-binding domain, CaLB)"/>
    <property type="match status" value="1"/>
</dbReference>
<feature type="region of interest" description="Disordered" evidence="1">
    <location>
        <begin position="383"/>
        <end position="442"/>
    </location>
</feature>
<feature type="compositionally biased region" description="Polar residues" evidence="1">
    <location>
        <begin position="180"/>
        <end position="190"/>
    </location>
</feature>
<organism evidence="3 4">
    <name type="scientific">Lentinula lateritia</name>
    <dbReference type="NCBI Taxonomy" id="40482"/>
    <lineage>
        <taxon>Eukaryota</taxon>
        <taxon>Fungi</taxon>
        <taxon>Dikarya</taxon>
        <taxon>Basidiomycota</taxon>
        <taxon>Agaricomycotina</taxon>
        <taxon>Agaricomycetes</taxon>
        <taxon>Agaricomycetidae</taxon>
        <taxon>Agaricales</taxon>
        <taxon>Marasmiineae</taxon>
        <taxon>Omphalotaceae</taxon>
        <taxon>Lentinula</taxon>
    </lineage>
</organism>
<evidence type="ECO:0000313" key="3">
    <source>
        <dbReference type="EMBL" id="KAJ4495203.1"/>
    </source>
</evidence>
<evidence type="ECO:0000313" key="4">
    <source>
        <dbReference type="Proteomes" id="UP001150238"/>
    </source>
</evidence>
<feature type="compositionally biased region" description="Low complexity" evidence="1">
    <location>
        <begin position="383"/>
        <end position="402"/>
    </location>
</feature>
<gene>
    <name evidence="3" type="ORF">C8J55DRAFT_446974</name>
</gene>
<dbReference type="AlphaFoldDB" id="A0A9W9E0M3"/>
<dbReference type="InterPro" id="IPR000008">
    <property type="entry name" value="C2_dom"/>
</dbReference>
<dbReference type="Gene3D" id="2.60.40.150">
    <property type="entry name" value="C2 domain"/>
    <property type="match status" value="1"/>
</dbReference>
<reference evidence="3" key="2">
    <citation type="journal article" date="2023" name="Proc. Natl. Acad. Sci. U.S.A.">
        <title>A global phylogenomic analysis of the shiitake genus Lentinula.</title>
        <authorList>
            <person name="Sierra-Patev S."/>
            <person name="Min B."/>
            <person name="Naranjo-Ortiz M."/>
            <person name="Looney B."/>
            <person name="Konkel Z."/>
            <person name="Slot J.C."/>
            <person name="Sakamoto Y."/>
            <person name="Steenwyk J.L."/>
            <person name="Rokas A."/>
            <person name="Carro J."/>
            <person name="Camarero S."/>
            <person name="Ferreira P."/>
            <person name="Molpeceres G."/>
            <person name="Ruiz-Duenas F.J."/>
            <person name="Serrano A."/>
            <person name="Henrissat B."/>
            <person name="Drula E."/>
            <person name="Hughes K.W."/>
            <person name="Mata J.L."/>
            <person name="Ishikawa N.K."/>
            <person name="Vargas-Isla R."/>
            <person name="Ushijima S."/>
            <person name="Smith C.A."/>
            <person name="Donoghue J."/>
            <person name="Ahrendt S."/>
            <person name="Andreopoulos W."/>
            <person name="He G."/>
            <person name="LaButti K."/>
            <person name="Lipzen A."/>
            <person name="Ng V."/>
            <person name="Riley R."/>
            <person name="Sandor L."/>
            <person name="Barry K."/>
            <person name="Martinez A.T."/>
            <person name="Xiao Y."/>
            <person name="Gibbons J.G."/>
            <person name="Terashima K."/>
            <person name="Grigoriev I.V."/>
            <person name="Hibbett D."/>
        </authorList>
    </citation>
    <scope>NUCLEOTIDE SEQUENCE</scope>
    <source>
        <strain evidence="3">Sp2 HRB7682 ss15</strain>
    </source>
</reference>
<feature type="region of interest" description="Disordered" evidence="1">
    <location>
        <begin position="133"/>
        <end position="218"/>
    </location>
</feature>
<dbReference type="CDD" id="cd22249">
    <property type="entry name" value="UDM1_RNF168_RNF169-like"/>
    <property type="match status" value="1"/>
</dbReference>
<feature type="compositionally biased region" description="Basic and acidic residues" evidence="1">
    <location>
        <begin position="579"/>
        <end position="589"/>
    </location>
</feature>
<dbReference type="EMBL" id="JANVFS010000002">
    <property type="protein sequence ID" value="KAJ4495203.1"/>
    <property type="molecule type" value="Genomic_DNA"/>
</dbReference>
<feature type="domain" description="C2" evidence="2">
    <location>
        <begin position="1"/>
        <end position="110"/>
    </location>
</feature>
<dbReference type="SMART" id="SM00239">
    <property type="entry name" value="C2"/>
    <property type="match status" value="1"/>
</dbReference>